<name>A0AAD2JI83_9STRA</name>
<evidence type="ECO:0000313" key="1">
    <source>
        <dbReference type="EMBL" id="CAJ1953057.1"/>
    </source>
</evidence>
<evidence type="ECO:0008006" key="3">
    <source>
        <dbReference type="Google" id="ProtNLM"/>
    </source>
</evidence>
<dbReference type="GO" id="GO:0003676">
    <property type="term" value="F:nucleic acid binding"/>
    <property type="evidence" value="ECO:0007669"/>
    <property type="project" value="InterPro"/>
</dbReference>
<accession>A0AAD2JI83</accession>
<dbReference type="EMBL" id="CAKOGP040001815">
    <property type="protein sequence ID" value="CAJ1953057.1"/>
    <property type="molecule type" value="Genomic_DNA"/>
</dbReference>
<proteinExistence type="predicted"/>
<gene>
    <name evidence="1" type="ORF">CYCCA115_LOCUS13850</name>
</gene>
<keyword evidence="2" id="KW-1185">Reference proteome</keyword>
<comment type="caution">
    <text evidence="1">The sequence shown here is derived from an EMBL/GenBank/DDBJ whole genome shotgun (WGS) entry which is preliminary data.</text>
</comment>
<dbReference type="InterPro" id="IPR036397">
    <property type="entry name" value="RNaseH_sf"/>
</dbReference>
<organism evidence="1 2">
    <name type="scientific">Cylindrotheca closterium</name>
    <dbReference type="NCBI Taxonomy" id="2856"/>
    <lineage>
        <taxon>Eukaryota</taxon>
        <taxon>Sar</taxon>
        <taxon>Stramenopiles</taxon>
        <taxon>Ochrophyta</taxon>
        <taxon>Bacillariophyta</taxon>
        <taxon>Bacillariophyceae</taxon>
        <taxon>Bacillariophycidae</taxon>
        <taxon>Bacillariales</taxon>
        <taxon>Bacillariaceae</taxon>
        <taxon>Cylindrotheca</taxon>
    </lineage>
</organism>
<sequence>LNTTHYNGKKNFSFEKFAARVLGAFEDLKNCGDGMSEHAKVTKFLSMIKEGPQSAGLDACKTLVRGSQACMQNLRTAINTLQTEDTAQQTHRLTAISGTRALAAVDGGGRNSNRGRGLGRDCDNGGRDCGGCNCNRNQHGLVGVADEVVVATTMVLYGPMMLLMKIAVAYEDRNQYSHSIIDENSGLHILMDFLKPISFFACRKPALSELDEYVSVEMTSSVPWELYDPESSHIKQNLRREYQGDIATQQIYSVDRSDPNYRSICPLALPIALGDRVEATINGVKTNGKSYLVKPEQLAQRWRISLECARRTLKKKTQRALRDWTKVKGSRRFCPTQFQLEYPRLRADIWADIKQGPCVSAEGNKYVAVYAAACQWARGYALKKESEVSNSLKELFCDIGFPRVLQPDDAQSLTAGEFRRVANKAQVPIHPSEPYNPDQNLAEDCICEATRIQENKQLCCSLGPSFNIGRSLCFACATSCGKFLQRSSVIPLSREERDSTDIKELKKRFTEDLHNCLKNSDPIKIDDLQDPSGAYGTRVHADDGFVMVAEYAVANKLVSEPAFSWWVPYTLKKRDRILKAVKRRALTRKTEKFGLELPGTGPKGVRRACKIDANTGSNHWGNAIEKEVKTMLPALRILGPNEPVPPGYTCIDLMTVFDVKMDLTQKARICA</sequence>
<dbReference type="Proteomes" id="UP001295423">
    <property type="component" value="Unassembled WGS sequence"/>
</dbReference>
<reference evidence="1" key="1">
    <citation type="submission" date="2023-08" db="EMBL/GenBank/DDBJ databases">
        <authorList>
            <person name="Audoor S."/>
            <person name="Bilcke G."/>
        </authorList>
    </citation>
    <scope>NUCLEOTIDE SEQUENCE</scope>
</reference>
<protein>
    <recommendedName>
        <fullName evidence="3">Integrase catalytic domain-containing protein</fullName>
    </recommendedName>
</protein>
<feature type="non-terminal residue" evidence="1">
    <location>
        <position position="1"/>
    </location>
</feature>
<evidence type="ECO:0000313" key="2">
    <source>
        <dbReference type="Proteomes" id="UP001295423"/>
    </source>
</evidence>
<dbReference type="Gene3D" id="3.30.420.10">
    <property type="entry name" value="Ribonuclease H-like superfamily/Ribonuclease H"/>
    <property type="match status" value="1"/>
</dbReference>
<dbReference type="AlphaFoldDB" id="A0AAD2JI83"/>